<comment type="caution">
    <text evidence="3">The sequence shown here is derived from an EMBL/GenBank/DDBJ whole genome shotgun (WGS) entry which is preliminary data.</text>
</comment>
<evidence type="ECO:0000256" key="1">
    <source>
        <dbReference type="ARBA" id="ARBA00022603"/>
    </source>
</evidence>
<dbReference type="InterPro" id="IPR029063">
    <property type="entry name" value="SAM-dependent_MTases_sf"/>
</dbReference>
<dbReference type="InterPro" id="IPR004398">
    <property type="entry name" value="RNA_MeTrfase_RsmD"/>
</dbReference>
<dbReference type="GO" id="GO:0031167">
    <property type="term" value="P:rRNA methylation"/>
    <property type="evidence" value="ECO:0007669"/>
    <property type="project" value="InterPro"/>
</dbReference>
<feature type="non-terminal residue" evidence="3">
    <location>
        <position position="71"/>
    </location>
</feature>
<gene>
    <name evidence="3" type="ORF">IAB81_04305</name>
</gene>
<evidence type="ECO:0000313" key="3">
    <source>
        <dbReference type="EMBL" id="MBO8472830.1"/>
    </source>
</evidence>
<dbReference type="SUPFAM" id="SSF53335">
    <property type="entry name" value="S-adenosyl-L-methionine-dependent methyltransferases"/>
    <property type="match status" value="1"/>
</dbReference>
<protein>
    <submittedName>
        <fullName evidence="3">RsmD family RNA methyltransferase</fullName>
    </submittedName>
</protein>
<dbReference type="PANTHER" id="PTHR43542">
    <property type="entry name" value="METHYLTRANSFERASE"/>
    <property type="match status" value="1"/>
</dbReference>
<evidence type="ECO:0000313" key="4">
    <source>
        <dbReference type="Proteomes" id="UP000823604"/>
    </source>
</evidence>
<accession>A0A9D9IIL1</accession>
<dbReference type="PANTHER" id="PTHR43542:SF1">
    <property type="entry name" value="METHYLTRANSFERASE"/>
    <property type="match status" value="1"/>
</dbReference>
<keyword evidence="1 3" id="KW-0489">Methyltransferase</keyword>
<dbReference type="Pfam" id="PF03602">
    <property type="entry name" value="Cons_hypoth95"/>
    <property type="match status" value="1"/>
</dbReference>
<proteinExistence type="predicted"/>
<organism evidence="3 4">
    <name type="scientific">Candidatus Merdivivens pullicola</name>
    <dbReference type="NCBI Taxonomy" id="2840872"/>
    <lineage>
        <taxon>Bacteria</taxon>
        <taxon>Pseudomonadati</taxon>
        <taxon>Bacteroidota</taxon>
        <taxon>Bacteroidia</taxon>
        <taxon>Bacteroidales</taxon>
        <taxon>Muribaculaceae</taxon>
        <taxon>Muribaculaceae incertae sedis</taxon>
        <taxon>Candidatus Merdivivens</taxon>
    </lineage>
</organism>
<name>A0A9D9IIL1_9BACT</name>
<dbReference type="EMBL" id="JADIMA010000039">
    <property type="protein sequence ID" value="MBO8472830.1"/>
    <property type="molecule type" value="Genomic_DNA"/>
</dbReference>
<reference evidence="3" key="1">
    <citation type="submission" date="2020-10" db="EMBL/GenBank/DDBJ databases">
        <authorList>
            <person name="Gilroy R."/>
        </authorList>
    </citation>
    <scope>NUCLEOTIDE SEQUENCE</scope>
    <source>
        <strain evidence="3">B1-8020</strain>
    </source>
</reference>
<evidence type="ECO:0000256" key="2">
    <source>
        <dbReference type="ARBA" id="ARBA00022679"/>
    </source>
</evidence>
<dbReference type="AlphaFoldDB" id="A0A9D9IIL1"/>
<reference evidence="3" key="2">
    <citation type="journal article" date="2021" name="PeerJ">
        <title>Extensive microbial diversity within the chicken gut microbiome revealed by metagenomics and culture.</title>
        <authorList>
            <person name="Gilroy R."/>
            <person name="Ravi A."/>
            <person name="Getino M."/>
            <person name="Pursley I."/>
            <person name="Horton D.L."/>
            <person name="Alikhan N.F."/>
            <person name="Baker D."/>
            <person name="Gharbi K."/>
            <person name="Hall N."/>
            <person name="Watson M."/>
            <person name="Adriaenssens E.M."/>
            <person name="Foster-Nyarko E."/>
            <person name="Jarju S."/>
            <person name="Secka A."/>
            <person name="Antonio M."/>
            <person name="Oren A."/>
            <person name="Chaudhuri R.R."/>
            <person name="La Ragione R."/>
            <person name="Hildebrand F."/>
            <person name="Pallen M.J."/>
        </authorList>
    </citation>
    <scope>NUCLEOTIDE SEQUENCE</scope>
    <source>
        <strain evidence="3">B1-8020</strain>
    </source>
</reference>
<dbReference type="GO" id="GO:0008168">
    <property type="term" value="F:methyltransferase activity"/>
    <property type="evidence" value="ECO:0007669"/>
    <property type="project" value="UniProtKB-KW"/>
</dbReference>
<keyword evidence="2" id="KW-0808">Transferase</keyword>
<dbReference type="Proteomes" id="UP000823604">
    <property type="component" value="Unassembled WGS sequence"/>
</dbReference>
<dbReference type="Gene3D" id="3.40.50.150">
    <property type="entry name" value="Vaccinia Virus protein VP39"/>
    <property type="match status" value="1"/>
</dbReference>
<sequence>MRIIGGKFKGKTIGLPAHYNARPTTDFAKEGLFNIISNEYEFEGLSVLDLFGGTGSISFEFASRGAGDIHC</sequence>